<gene>
    <name evidence="8" type="ORF">FHX74_003838</name>
</gene>
<dbReference type="InterPro" id="IPR000866">
    <property type="entry name" value="AhpC/TSA"/>
</dbReference>
<keyword evidence="2" id="KW-0201">Cytochrome c-type biogenesis</keyword>
<dbReference type="Pfam" id="PF00578">
    <property type="entry name" value="AhpC-TSA"/>
    <property type="match status" value="1"/>
</dbReference>
<dbReference type="InterPro" id="IPR036249">
    <property type="entry name" value="Thioredoxin-like_sf"/>
</dbReference>
<dbReference type="AlphaFoldDB" id="A0A7W3P7P1"/>
<dbReference type="CDD" id="cd02966">
    <property type="entry name" value="TlpA_like_family"/>
    <property type="match status" value="1"/>
</dbReference>
<dbReference type="EMBL" id="JACGWT010000007">
    <property type="protein sequence ID" value="MBA8796185.1"/>
    <property type="molecule type" value="Genomic_DNA"/>
</dbReference>
<dbReference type="GO" id="GO:0017004">
    <property type="term" value="P:cytochrome complex assembly"/>
    <property type="evidence" value="ECO:0007669"/>
    <property type="project" value="UniProtKB-KW"/>
</dbReference>
<evidence type="ECO:0000256" key="5">
    <source>
        <dbReference type="ARBA" id="ARBA00023284"/>
    </source>
</evidence>
<keyword evidence="4" id="KW-1015">Disulfide bond</keyword>
<dbReference type="GO" id="GO:0016853">
    <property type="term" value="F:isomerase activity"/>
    <property type="evidence" value="ECO:0007669"/>
    <property type="project" value="UniProtKB-KW"/>
</dbReference>
<name>A0A7W3P7P1_9ACTN</name>
<comment type="subcellular location">
    <subcellularLocation>
        <location evidence="1">Cell envelope</location>
    </subcellularLocation>
</comment>
<feature type="signal peptide" evidence="6">
    <location>
        <begin position="1"/>
        <end position="33"/>
    </location>
</feature>
<keyword evidence="5" id="KW-0676">Redox-active center</keyword>
<dbReference type="RefSeq" id="WP_182561819.1">
    <property type="nucleotide sequence ID" value="NZ_JACGWT010000007.1"/>
</dbReference>
<dbReference type="Proteomes" id="UP000523079">
    <property type="component" value="Unassembled WGS sequence"/>
</dbReference>
<keyword evidence="3" id="KW-0735">Signal-anchor</keyword>
<dbReference type="GO" id="GO:0016209">
    <property type="term" value="F:antioxidant activity"/>
    <property type="evidence" value="ECO:0007669"/>
    <property type="project" value="InterPro"/>
</dbReference>
<evidence type="ECO:0000313" key="8">
    <source>
        <dbReference type="EMBL" id="MBA8796185.1"/>
    </source>
</evidence>
<dbReference type="Gene3D" id="3.40.30.10">
    <property type="entry name" value="Glutaredoxin"/>
    <property type="match status" value="1"/>
</dbReference>
<keyword evidence="8" id="KW-0413">Isomerase</keyword>
<keyword evidence="9" id="KW-1185">Reference proteome</keyword>
<evidence type="ECO:0000259" key="7">
    <source>
        <dbReference type="PROSITE" id="PS51352"/>
    </source>
</evidence>
<dbReference type="InterPro" id="IPR017937">
    <property type="entry name" value="Thioredoxin_CS"/>
</dbReference>
<keyword evidence="3" id="KW-0812">Transmembrane</keyword>
<organism evidence="8 9">
    <name type="scientific">Microlunatus kandeliicorticis</name>
    <dbReference type="NCBI Taxonomy" id="1759536"/>
    <lineage>
        <taxon>Bacteria</taxon>
        <taxon>Bacillati</taxon>
        <taxon>Actinomycetota</taxon>
        <taxon>Actinomycetes</taxon>
        <taxon>Propionibacteriales</taxon>
        <taxon>Propionibacteriaceae</taxon>
        <taxon>Microlunatus</taxon>
    </lineage>
</organism>
<dbReference type="PANTHER" id="PTHR42852:SF6">
    <property type="entry name" value="THIOL:DISULFIDE INTERCHANGE PROTEIN DSBE"/>
    <property type="match status" value="1"/>
</dbReference>
<accession>A0A7W3P7P1</accession>
<sequence>MAHPVQTARPTRRSRRTGLALLLAGLLALTGCAANSGAEQTRTGSQTGYVGTRQLTRVPVGDREKAPVVSGPRLGGSGTISSADYAGTVLVINVWGSWCPPCREEAPGLQKAAEETRGKAQFLGINNRDFGEAAPAAFVRANKISYPSIFDPSGTQLVKFAGNLPPSAIPSTLVIDAQGRIAVRILGPISADTLVDIVDDVAAGR</sequence>
<protein>
    <submittedName>
        <fullName evidence="8">Thiol-disulfide isomerase/thioredoxin</fullName>
    </submittedName>
</protein>
<dbReference type="PROSITE" id="PS00194">
    <property type="entry name" value="THIOREDOXIN_1"/>
    <property type="match status" value="1"/>
</dbReference>
<dbReference type="GO" id="GO:0016491">
    <property type="term" value="F:oxidoreductase activity"/>
    <property type="evidence" value="ECO:0007669"/>
    <property type="project" value="InterPro"/>
</dbReference>
<evidence type="ECO:0000313" key="9">
    <source>
        <dbReference type="Proteomes" id="UP000523079"/>
    </source>
</evidence>
<evidence type="ECO:0000256" key="6">
    <source>
        <dbReference type="SAM" id="SignalP"/>
    </source>
</evidence>
<feature type="chain" id="PRO_5030808204" evidence="6">
    <location>
        <begin position="34"/>
        <end position="205"/>
    </location>
</feature>
<keyword evidence="6" id="KW-0732">Signal</keyword>
<dbReference type="SUPFAM" id="SSF52833">
    <property type="entry name" value="Thioredoxin-like"/>
    <property type="match status" value="1"/>
</dbReference>
<evidence type="ECO:0000256" key="1">
    <source>
        <dbReference type="ARBA" id="ARBA00004196"/>
    </source>
</evidence>
<evidence type="ECO:0000256" key="2">
    <source>
        <dbReference type="ARBA" id="ARBA00022748"/>
    </source>
</evidence>
<dbReference type="GO" id="GO:0030313">
    <property type="term" value="C:cell envelope"/>
    <property type="evidence" value="ECO:0007669"/>
    <property type="project" value="UniProtKB-SubCell"/>
</dbReference>
<proteinExistence type="predicted"/>
<dbReference type="PROSITE" id="PS51352">
    <property type="entry name" value="THIOREDOXIN_2"/>
    <property type="match status" value="1"/>
</dbReference>
<reference evidence="8 9" key="1">
    <citation type="submission" date="2020-07" db="EMBL/GenBank/DDBJ databases">
        <title>Sequencing the genomes of 1000 actinobacteria strains.</title>
        <authorList>
            <person name="Klenk H.-P."/>
        </authorList>
    </citation>
    <scope>NUCLEOTIDE SEQUENCE [LARGE SCALE GENOMIC DNA]</scope>
    <source>
        <strain evidence="8 9">DSM 100723</strain>
    </source>
</reference>
<feature type="domain" description="Thioredoxin" evidence="7">
    <location>
        <begin position="60"/>
        <end position="203"/>
    </location>
</feature>
<dbReference type="InterPro" id="IPR013766">
    <property type="entry name" value="Thioredoxin_domain"/>
</dbReference>
<evidence type="ECO:0000256" key="3">
    <source>
        <dbReference type="ARBA" id="ARBA00022968"/>
    </source>
</evidence>
<dbReference type="PANTHER" id="PTHR42852">
    <property type="entry name" value="THIOL:DISULFIDE INTERCHANGE PROTEIN DSBE"/>
    <property type="match status" value="1"/>
</dbReference>
<comment type="caution">
    <text evidence="8">The sequence shown here is derived from an EMBL/GenBank/DDBJ whole genome shotgun (WGS) entry which is preliminary data.</text>
</comment>
<dbReference type="InterPro" id="IPR050553">
    <property type="entry name" value="Thioredoxin_ResA/DsbE_sf"/>
</dbReference>
<evidence type="ECO:0000256" key="4">
    <source>
        <dbReference type="ARBA" id="ARBA00023157"/>
    </source>
</evidence>